<feature type="transmembrane region" description="Helical" evidence="2">
    <location>
        <begin position="41"/>
        <end position="64"/>
    </location>
</feature>
<protein>
    <recommendedName>
        <fullName evidence="5">SMODS and SLOG-associating 2TM effector domain-containing protein</fullName>
    </recommendedName>
</protein>
<keyword evidence="2" id="KW-0812">Transmembrane</keyword>
<keyword evidence="4" id="KW-1185">Reference proteome</keyword>
<proteinExistence type="predicted"/>
<gene>
    <name evidence="3" type="ORF">GCM10023176_61650</name>
</gene>
<dbReference type="NCBIfam" id="NF033632">
    <property type="entry name" value="SLATT_4"/>
    <property type="match status" value="1"/>
</dbReference>
<evidence type="ECO:0008006" key="5">
    <source>
        <dbReference type="Google" id="ProtNLM"/>
    </source>
</evidence>
<feature type="compositionally biased region" description="Basic and acidic residues" evidence="1">
    <location>
        <begin position="158"/>
        <end position="171"/>
    </location>
</feature>
<dbReference type="RefSeq" id="WP_346125437.1">
    <property type="nucleotide sequence ID" value="NZ_BAABGU010000076.1"/>
</dbReference>
<dbReference type="EMBL" id="BAABGU010000076">
    <property type="protein sequence ID" value="GAA4581135.1"/>
    <property type="molecule type" value="Genomic_DNA"/>
</dbReference>
<keyword evidence="2" id="KW-1133">Transmembrane helix</keyword>
<dbReference type="Proteomes" id="UP001500307">
    <property type="component" value="Unassembled WGS sequence"/>
</dbReference>
<feature type="region of interest" description="Disordered" evidence="1">
    <location>
        <begin position="158"/>
        <end position="184"/>
    </location>
</feature>
<accession>A0ABP8T3Y1</accession>
<evidence type="ECO:0000256" key="2">
    <source>
        <dbReference type="SAM" id="Phobius"/>
    </source>
</evidence>
<keyword evidence="2" id="KW-0472">Membrane</keyword>
<evidence type="ECO:0000313" key="3">
    <source>
        <dbReference type="EMBL" id="GAA4581135.1"/>
    </source>
</evidence>
<sequence length="184" mass="20308">MAEPSWADLEILLRRWLKRAREGQHSHHEAGKFLRRAHYGLGVPVIVITTSLGTAAFATISLGIGTAAKAWFGGLSMLAAVLAALQTQFRYLERSEKHKATATRYGNIRRQIEAILALPESERGQPGQALKEVREKLDAISADADAVSSRIFKKTRDALAADDERERRESGEGQLSPDILHVVQ</sequence>
<evidence type="ECO:0000313" key="4">
    <source>
        <dbReference type="Proteomes" id="UP001500307"/>
    </source>
</evidence>
<reference evidence="4" key="1">
    <citation type="journal article" date="2019" name="Int. J. Syst. Evol. Microbiol.">
        <title>The Global Catalogue of Microorganisms (GCM) 10K type strain sequencing project: providing services to taxonomists for standard genome sequencing and annotation.</title>
        <authorList>
            <consortium name="The Broad Institute Genomics Platform"/>
            <consortium name="The Broad Institute Genome Sequencing Center for Infectious Disease"/>
            <person name="Wu L."/>
            <person name="Ma J."/>
        </authorList>
    </citation>
    <scope>NUCLEOTIDE SEQUENCE [LARGE SCALE GENOMIC DNA]</scope>
    <source>
        <strain evidence="4">JCM 3175</strain>
    </source>
</reference>
<comment type="caution">
    <text evidence="3">The sequence shown here is derived from an EMBL/GenBank/DDBJ whole genome shotgun (WGS) entry which is preliminary data.</text>
</comment>
<feature type="transmembrane region" description="Helical" evidence="2">
    <location>
        <begin position="70"/>
        <end position="89"/>
    </location>
</feature>
<organism evidence="3 4">
    <name type="scientific">Micromonospora coerulea</name>
    <dbReference type="NCBI Taxonomy" id="47856"/>
    <lineage>
        <taxon>Bacteria</taxon>
        <taxon>Bacillati</taxon>
        <taxon>Actinomycetota</taxon>
        <taxon>Actinomycetes</taxon>
        <taxon>Micromonosporales</taxon>
        <taxon>Micromonosporaceae</taxon>
        <taxon>Micromonospora</taxon>
    </lineage>
</organism>
<name>A0ABP8T3Y1_9ACTN</name>
<evidence type="ECO:0000256" key="1">
    <source>
        <dbReference type="SAM" id="MobiDB-lite"/>
    </source>
</evidence>